<dbReference type="Gene3D" id="3.60.20.40">
    <property type="match status" value="1"/>
</dbReference>
<name>A0A840AB71_9PROT</name>
<evidence type="ECO:0000256" key="3">
    <source>
        <dbReference type="ARBA" id="ARBA00022801"/>
    </source>
</evidence>
<dbReference type="InterPro" id="IPR051792">
    <property type="entry name" value="GGT_bact"/>
</dbReference>
<keyword evidence="3 5" id="KW-0378">Hydrolase</keyword>
<evidence type="ECO:0000313" key="6">
    <source>
        <dbReference type="Proteomes" id="UP000553193"/>
    </source>
</evidence>
<protein>
    <submittedName>
        <fullName evidence="5">Gamma-glutamyltranspeptidase/glutathione hydrolase</fullName>
        <ecNumber evidence="5">2.3.2.2</ecNumber>
        <ecNumber evidence="5">3.4.19.13</ecNumber>
    </submittedName>
</protein>
<gene>
    <name evidence="5" type="ORF">GGQ83_001579</name>
</gene>
<reference evidence="5 6" key="1">
    <citation type="submission" date="2020-08" db="EMBL/GenBank/DDBJ databases">
        <title>Genomic Encyclopedia of Type Strains, Phase IV (KMG-IV): sequencing the most valuable type-strain genomes for metagenomic binning, comparative biology and taxonomic classification.</title>
        <authorList>
            <person name="Goeker M."/>
        </authorList>
    </citation>
    <scope>NUCLEOTIDE SEQUENCE [LARGE SCALE GENOMIC DNA]</scope>
    <source>
        <strain evidence="5 6">DSM 19979</strain>
    </source>
</reference>
<dbReference type="EMBL" id="JACIDJ010000002">
    <property type="protein sequence ID" value="MBB3898142.1"/>
    <property type="molecule type" value="Genomic_DNA"/>
</dbReference>
<dbReference type="PANTHER" id="PTHR43199:SF1">
    <property type="entry name" value="GLUTATHIONE HYDROLASE PROENZYME"/>
    <property type="match status" value="1"/>
</dbReference>
<comment type="similarity">
    <text evidence="1">Belongs to the gamma-glutamyltransferase family.</text>
</comment>
<evidence type="ECO:0000313" key="5">
    <source>
        <dbReference type="EMBL" id="MBB3898142.1"/>
    </source>
</evidence>
<dbReference type="AlphaFoldDB" id="A0A840AB71"/>
<evidence type="ECO:0000256" key="2">
    <source>
        <dbReference type="ARBA" id="ARBA00022679"/>
    </source>
</evidence>
<keyword evidence="4" id="KW-0865">Zymogen</keyword>
<keyword evidence="2 5" id="KW-0808">Transferase</keyword>
<dbReference type="InterPro" id="IPR029055">
    <property type="entry name" value="Ntn_hydrolases_N"/>
</dbReference>
<dbReference type="Proteomes" id="UP000553193">
    <property type="component" value="Unassembled WGS sequence"/>
</dbReference>
<dbReference type="Pfam" id="PF01019">
    <property type="entry name" value="G_glu_transpept"/>
    <property type="match status" value="2"/>
</dbReference>
<dbReference type="GO" id="GO:0103068">
    <property type="term" value="F:leukotriene C4 gamma-glutamyl transferase activity"/>
    <property type="evidence" value="ECO:0007669"/>
    <property type="project" value="UniProtKB-EC"/>
</dbReference>
<dbReference type="PANTHER" id="PTHR43199">
    <property type="entry name" value="GLUTATHIONE HYDROLASE"/>
    <property type="match status" value="1"/>
</dbReference>
<dbReference type="EC" id="2.3.2.2" evidence="5"/>
<evidence type="ECO:0000256" key="1">
    <source>
        <dbReference type="ARBA" id="ARBA00009381"/>
    </source>
</evidence>
<sequence length="520" mass="55076">MTIQPHLTQNWHIRKPAGRAAGGMVASQARAAAEAGAEILRAGGTAADAAVGAAFALATVEPWNSGLGGIGFAQVMAPGTSCQTFDFGPVAPRGLDPSAYPLTGRQKQDLFSWPEVVGDVNIHGPKSALIPSSVAGYALLHERHGRMPLRDVMAPAVALARRGLPQDWYTTLKIAASAAVLRLYEESARIYLPGGLPPIAPYQGTPGFMPQGRLADTLERLQHAGLRDFYEGDIAREIAADMKAMGGFVTEDDLRACQARSLPAIEARFRDRTWMLAAGLTAGPTLAAVLRRMEEAPYTAAPDAAWYAHLARALREAYAERLEVLGDAEPAAADSCTTHLTTCDKDGMMVAMTTTLLSSMGSRMVLPRTGVLMNNGVMWFDPTPGSANAIAPGKRPLCNMCPVIMLDGKGNPEIAGGASGGRRIMAAVFQLLSYVADFAMDPEAAAHHPRLDVSGPDRVTADRRLGEAVHAALRADSPLEVVEHGVMPLNFACPNLIQRKAGMTIGITDAMSPWSAAVAE</sequence>
<dbReference type="RefSeq" id="WP_184383231.1">
    <property type="nucleotide sequence ID" value="NZ_JACIDJ010000002.1"/>
</dbReference>
<dbReference type="EC" id="3.4.19.13" evidence="5"/>
<dbReference type="PRINTS" id="PR01210">
    <property type="entry name" value="GGTRANSPTASE"/>
</dbReference>
<proteinExistence type="inferred from homology"/>
<evidence type="ECO:0000256" key="4">
    <source>
        <dbReference type="ARBA" id="ARBA00023145"/>
    </source>
</evidence>
<organism evidence="5 6">
    <name type="scientific">Roseococcus suduntuyensis</name>
    <dbReference type="NCBI Taxonomy" id="455361"/>
    <lineage>
        <taxon>Bacteria</taxon>
        <taxon>Pseudomonadati</taxon>
        <taxon>Pseudomonadota</taxon>
        <taxon>Alphaproteobacteria</taxon>
        <taxon>Acetobacterales</taxon>
        <taxon>Roseomonadaceae</taxon>
        <taxon>Roseococcus</taxon>
    </lineage>
</organism>
<dbReference type="SUPFAM" id="SSF56235">
    <property type="entry name" value="N-terminal nucleophile aminohydrolases (Ntn hydrolases)"/>
    <property type="match status" value="1"/>
</dbReference>
<dbReference type="InterPro" id="IPR043137">
    <property type="entry name" value="GGT_ssub_C"/>
</dbReference>
<keyword evidence="6" id="KW-1185">Reference proteome</keyword>
<keyword evidence="5" id="KW-0012">Acyltransferase</keyword>
<accession>A0A840AB71</accession>
<comment type="caution">
    <text evidence="5">The sequence shown here is derived from an EMBL/GenBank/DDBJ whole genome shotgun (WGS) entry which is preliminary data.</text>
</comment>
<dbReference type="GO" id="GO:0036374">
    <property type="term" value="F:glutathione hydrolase activity"/>
    <property type="evidence" value="ECO:0007669"/>
    <property type="project" value="UniProtKB-EC"/>
</dbReference>